<dbReference type="RefSeq" id="WP_144087729.1">
    <property type="nucleotide sequence ID" value="NZ_VMHE01000002.1"/>
</dbReference>
<evidence type="ECO:0000256" key="1">
    <source>
        <dbReference type="ARBA" id="ARBA00004496"/>
    </source>
</evidence>
<dbReference type="NCBIfam" id="TIGR02224">
    <property type="entry name" value="recomb_XerC"/>
    <property type="match status" value="1"/>
</dbReference>
<accession>A0A556PRW7</accession>
<comment type="function">
    <text evidence="10">Site-specific tyrosine recombinase, which acts by catalyzing the cutting and rejoining of the recombining DNA molecules. The XerC-XerD complex is essential to convert dimers of the bacterial chromosome into monomers to permit their segregation at cell division. It also contributes to the segregational stability of plasmids.</text>
</comment>
<feature type="active site" description="O-(3'-phospho-DNA)-tyrosine intermediate" evidence="10">
    <location>
        <position position="280"/>
    </location>
</feature>
<dbReference type="Gene3D" id="1.10.150.130">
    <property type="match status" value="1"/>
</dbReference>
<feature type="active site" evidence="10">
    <location>
        <position position="245"/>
    </location>
</feature>
<feature type="active site" evidence="10">
    <location>
        <position position="248"/>
    </location>
</feature>
<dbReference type="AlphaFoldDB" id="A0A556PRW7"/>
<dbReference type="InterPro" id="IPR050090">
    <property type="entry name" value="Tyrosine_recombinase_XerCD"/>
</dbReference>
<organism evidence="14 15">
    <name type="scientific">Allobacillus salarius</name>
    <dbReference type="NCBI Taxonomy" id="1955272"/>
    <lineage>
        <taxon>Bacteria</taxon>
        <taxon>Bacillati</taxon>
        <taxon>Bacillota</taxon>
        <taxon>Bacilli</taxon>
        <taxon>Bacillales</taxon>
        <taxon>Bacillaceae</taxon>
        <taxon>Allobacillus</taxon>
    </lineage>
</organism>
<evidence type="ECO:0000256" key="8">
    <source>
        <dbReference type="ARBA" id="ARBA00023172"/>
    </source>
</evidence>
<dbReference type="HAMAP" id="MF_01808">
    <property type="entry name" value="Recomb_XerC_XerD"/>
    <property type="match status" value="1"/>
</dbReference>
<feature type="domain" description="Tyr recombinase" evidence="12">
    <location>
        <begin position="108"/>
        <end position="293"/>
    </location>
</feature>
<name>A0A556PRW7_9BACI</name>
<dbReference type="InterPro" id="IPR011931">
    <property type="entry name" value="Recomb_XerC"/>
</dbReference>
<keyword evidence="3 10" id="KW-0963">Cytoplasm</keyword>
<gene>
    <name evidence="10 14" type="primary">xerC</name>
    <name evidence="14" type="ORF">FPQ13_02480</name>
</gene>
<evidence type="ECO:0000256" key="2">
    <source>
        <dbReference type="ARBA" id="ARBA00006657"/>
    </source>
</evidence>
<dbReference type="InterPro" id="IPR011010">
    <property type="entry name" value="DNA_brk_join_enz"/>
</dbReference>
<dbReference type="Proteomes" id="UP000316425">
    <property type="component" value="Unassembled WGS sequence"/>
</dbReference>
<evidence type="ECO:0000256" key="9">
    <source>
        <dbReference type="ARBA" id="ARBA00023306"/>
    </source>
</evidence>
<dbReference type="Pfam" id="PF00589">
    <property type="entry name" value="Phage_integrase"/>
    <property type="match status" value="1"/>
</dbReference>
<dbReference type="InterPro" id="IPR010998">
    <property type="entry name" value="Integrase_recombinase_N"/>
</dbReference>
<comment type="similarity">
    <text evidence="2 10">Belongs to the 'phage' integrase family. XerC subfamily.</text>
</comment>
<dbReference type="NCBIfam" id="NF001399">
    <property type="entry name" value="PRK00283.1"/>
    <property type="match status" value="1"/>
</dbReference>
<feature type="active site" evidence="10">
    <location>
        <position position="271"/>
    </location>
</feature>
<evidence type="ECO:0000259" key="13">
    <source>
        <dbReference type="PROSITE" id="PS51900"/>
    </source>
</evidence>
<dbReference type="PROSITE" id="PS51900">
    <property type="entry name" value="CB"/>
    <property type="match status" value="1"/>
</dbReference>
<keyword evidence="9 10" id="KW-0131">Cell cycle</keyword>
<dbReference type="GO" id="GO:0006313">
    <property type="term" value="P:DNA transposition"/>
    <property type="evidence" value="ECO:0007669"/>
    <property type="project" value="UniProtKB-UniRule"/>
</dbReference>
<dbReference type="GO" id="GO:0051301">
    <property type="term" value="P:cell division"/>
    <property type="evidence" value="ECO:0007669"/>
    <property type="project" value="UniProtKB-UniRule"/>
</dbReference>
<dbReference type="InterPro" id="IPR044068">
    <property type="entry name" value="CB"/>
</dbReference>
<dbReference type="GO" id="GO:0003677">
    <property type="term" value="F:DNA binding"/>
    <property type="evidence" value="ECO:0007669"/>
    <property type="project" value="UniProtKB-UniRule"/>
</dbReference>
<dbReference type="NCBIfam" id="NF040815">
    <property type="entry name" value="recomb_XerA_Arch"/>
    <property type="match status" value="1"/>
</dbReference>
<evidence type="ECO:0000256" key="6">
    <source>
        <dbReference type="ARBA" id="ARBA00022908"/>
    </source>
</evidence>
<dbReference type="GO" id="GO:0005737">
    <property type="term" value="C:cytoplasm"/>
    <property type="evidence" value="ECO:0007669"/>
    <property type="project" value="UniProtKB-SubCell"/>
</dbReference>
<evidence type="ECO:0000256" key="5">
    <source>
        <dbReference type="ARBA" id="ARBA00022829"/>
    </source>
</evidence>
<dbReference type="Pfam" id="PF02899">
    <property type="entry name" value="Phage_int_SAM_1"/>
    <property type="match status" value="1"/>
</dbReference>
<evidence type="ECO:0000313" key="15">
    <source>
        <dbReference type="Proteomes" id="UP000316425"/>
    </source>
</evidence>
<dbReference type="InterPro" id="IPR023009">
    <property type="entry name" value="Tyrosine_recombinase_XerC/XerD"/>
</dbReference>
<dbReference type="PROSITE" id="PS51898">
    <property type="entry name" value="TYR_RECOMBINASE"/>
    <property type="match status" value="1"/>
</dbReference>
<evidence type="ECO:0000256" key="4">
    <source>
        <dbReference type="ARBA" id="ARBA00022618"/>
    </source>
</evidence>
<keyword evidence="15" id="KW-1185">Reference proteome</keyword>
<comment type="caution">
    <text evidence="14">The sequence shown here is derived from an EMBL/GenBank/DDBJ whole genome shotgun (WGS) entry which is preliminary data.</text>
</comment>
<evidence type="ECO:0000259" key="12">
    <source>
        <dbReference type="PROSITE" id="PS51898"/>
    </source>
</evidence>
<evidence type="ECO:0000256" key="7">
    <source>
        <dbReference type="ARBA" id="ARBA00023125"/>
    </source>
</evidence>
<keyword evidence="4 10" id="KW-0132">Cell division</keyword>
<dbReference type="Gene3D" id="1.10.443.10">
    <property type="entry name" value="Intergrase catalytic core"/>
    <property type="match status" value="1"/>
</dbReference>
<comment type="subcellular location">
    <subcellularLocation>
        <location evidence="1 10">Cytoplasm</location>
    </subcellularLocation>
</comment>
<dbReference type="InterPro" id="IPR002104">
    <property type="entry name" value="Integrase_catalytic"/>
</dbReference>
<dbReference type="GO" id="GO:0007059">
    <property type="term" value="P:chromosome segregation"/>
    <property type="evidence" value="ECO:0007669"/>
    <property type="project" value="UniProtKB-UniRule"/>
</dbReference>
<comment type="subunit">
    <text evidence="10">Forms a cyclic heterotetrameric complex composed of two molecules of XerC and two molecules of XerD.</text>
</comment>
<evidence type="ECO:0000313" key="14">
    <source>
        <dbReference type="EMBL" id="TSJ67140.1"/>
    </source>
</evidence>
<dbReference type="CDD" id="cd00798">
    <property type="entry name" value="INT_XerDC_C"/>
    <property type="match status" value="1"/>
</dbReference>
<keyword evidence="7 10" id="KW-0238">DNA-binding</keyword>
<dbReference type="InterPro" id="IPR004107">
    <property type="entry name" value="Integrase_SAM-like_N"/>
</dbReference>
<proteinExistence type="inferred from homology"/>
<evidence type="ECO:0000256" key="3">
    <source>
        <dbReference type="ARBA" id="ARBA00022490"/>
    </source>
</evidence>
<feature type="domain" description="Core-binding (CB)" evidence="13">
    <location>
        <begin position="1"/>
        <end position="87"/>
    </location>
</feature>
<keyword evidence="6 10" id="KW-0229">DNA integration</keyword>
<feature type="active site" evidence="10">
    <location>
        <position position="148"/>
    </location>
</feature>
<dbReference type="OrthoDB" id="9801717at2"/>
<evidence type="ECO:0000256" key="10">
    <source>
        <dbReference type="HAMAP-Rule" id="MF_01808"/>
    </source>
</evidence>
<sequence>MIFGQWVKAFEDYMRVEKNTSKLTIQQYVTDIKQFEQFLSAESIDEINRITHVEIRLYLTTLYREKLSKKSVSRKLSGLRSFFNYLEKEEVVEQNPFLYVSMPKLDKKIPQFFYDEEMEQLFTAEDGMTPISQRNRAILEVLYATGIRVTELVGLKIGDVDFTAGLLLVFGKGQKQRYVPFGSFAEMELKKYLNESRPKLQSKSQNESNVVFLNHLGEPITDRGIRYVLNRMLKKAALTSKIHPHKLRHSFATHLLNQGADMRSVQELLGHESLSSTQVYTHVTKDYLKRIYDNAHPRA</sequence>
<dbReference type="EMBL" id="VMHE01000002">
    <property type="protein sequence ID" value="TSJ67140.1"/>
    <property type="molecule type" value="Genomic_DNA"/>
</dbReference>
<feature type="active site" evidence="10">
    <location>
        <position position="172"/>
    </location>
</feature>
<reference evidence="14 15" key="1">
    <citation type="submission" date="2019-07" db="EMBL/GenBank/DDBJ databases">
        <title>Allobacillus sp. nov. SKP isolated from shrimp paste of Euphausiacea.</title>
        <authorList>
            <person name="Kanchanasin P."/>
            <person name="Tanasupawat S."/>
            <person name="Shi W."/>
            <person name="Wu L."/>
            <person name="Ma J."/>
        </authorList>
    </citation>
    <scope>NUCLEOTIDE SEQUENCE [LARGE SCALE GENOMIC DNA]</scope>
    <source>
        <strain evidence="14 15">SKP4-8</strain>
    </source>
</reference>
<evidence type="ECO:0000256" key="11">
    <source>
        <dbReference type="NCBIfam" id="TIGR02224"/>
    </source>
</evidence>
<dbReference type="InterPro" id="IPR013762">
    <property type="entry name" value="Integrase-like_cat_sf"/>
</dbReference>
<dbReference type="PANTHER" id="PTHR30349">
    <property type="entry name" value="PHAGE INTEGRASE-RELATED"/>
    <property type="match status" value="1"/>
</dbReference>
<dbReference type="SUPFAM" id="SSF56349">
    <property type="entry name" value="DNA breaking-rejoining enzymes"/>
    <property type="match status" value="1"/>
</dbReference>
<dbReference type="PANTHER" id="PTHR30349:SF77">
    <property type="entry name" value="TYROSINE RECOMBINASE XERC"/>
    <property type="match status" value="1"/>
</dbReference>
<protein>
    <recommendedName>
        <fullName evidence="10 11">Tyrosine recombinase XerC</fullName>
    </recommendedName>
</protein>
<dbReference type="GO" id="GO:0009037">
    <property type="term" value="F:tyrosine-based site-specific recombinase activity"/>
    <property type="evidence" value="ECO:0007669"/>
    <property type="project" value="UniProtKB-UniRule"/>
</dbReference>
<keyword evidence="5 10" id="KW-0159">Chromosome partition</keyword>
<keyword evidence="8 10" id="KW-0233">DNA recombination</keyword>